<evidence type="ECO:0000256" key="1">
    <source>
        <dbReference type="ARBA" id="ARBA00001917"/>
    </source>
</evidence>
<evidence type="ECO:0000313" key="5">
    <source>
        <dbReference type="EMBL" id="KKK55025.1"/>
    </source>
</evidence>
<evidence type="ECO:0000259" key="4">
    <source>
        <dbReference type="SMART" id="SM00903"/>
    </source>
</evidence>
<dbReference type="EMBL" id="LAZR01065696">
    <property type="protein sequence ID" value="KKK55025.1"/>
    <property type="molecule type" value="Genomic_DNA"/>
</dbReference>
<dbReference type="InterPro" id="IPR002563">
    <property type="entry name" value="Flavin_Rdtase-like_dom"/>
</dbReference>
<organism evidence="5">
    <name type="scientific">marine sediment metagenome</name>
    <dbReference type="NCBI Taxonomy" id="412755"/>
    <lineage>
        <taxon>unclassified sequences</taxon>
        <taxon>metagenomes</taxon>
        <taxon>ecological metagenomes</taxon>
    </lineage>
</organism>
<accession>A0A0F8X2F7</accession>
<keyword evidence="2" id="KW-0285">Flavoprotein</keyword>
<dbReference type="AlphaFoldDB" id="A0A0F8X2F7"/>
<dbReference type="Pfam" id="PF01613">
    <property type="entry name" value="Flavin_Reduct"/>
    <property type="match status" value="1"/>
</dbReference>
<dbReference type="PANTHER" id="PTHR43567:SF1">
    <property type="entry name" value="FLAVOREDOXIN"/>
    <property type="match status" value="1"/>
</dbReference>
<comment type="caution">
    <text evidence="5">The sequence shown here is derived from an EMBL/GenBank/DDBJ whole genome shotgun (WGS) entry which is preliminary data.</text>
</comment>
<dbReference type="InterPro" id="IPR012349">
    <property type="entry name" value="Split_barrel_FMN-bd"/>
</dbReference>
<gene>
    <name evidence="5" type="ORF">LCGC14_3078720</name>
</gene>
<protein>
    <recommendedName>
        <fullName evidence="4">Flavin reductase like domain-containing protein</fullName>
    </recommendedName>
</protein>
<name>A0A0F8X2F7_9ZZZZ</name>
<dbReference type="SMART" id="SM00903">
    <property type="entry name" value="Flavin_Reduct"/>
    <property type="match status" value="1"/>
</dbReference>
<dbReference type="Gene3D" id="2.30.110.10">
    <property type="entry name" value="Electron Transport, Fmn-binding Protein, Chain A"/>
    <property type="match status" value="1"/>
</dbReference>
<reference evidence="5" key="1">
    <citation type="journal article" date="2015" name="Nature">
        <title>Complex archaea that bridge the gap between prokaryotes and eukaryotes.</title>
        <authorList>
            <person name="Spang A."/>
            <person name="Saw J.H."/>
            <person name="Jorgensen S.L."/>
            <person name="Zaremba-Niedzwiedzka K."/>
            <person name="Martijn J."/>
            <person name="Lind A.E."/>
            <person name="van Eijk R."/>
            <person name="Schleper C."/>
            <person name="Guy L."/>
            <person name="Ettema T.J."/>
        </authorList>
    </citation>
    <scope>NUCLEOTIDE SEQUENCE</scope>
</reference>
<dbReference type="PANTHER" id="PTHR43567">
    <property type="entry name" value="FLAVOREDOXIN-RELATED-RELATED"/>
    <property type="match status" value="1"/>
</dbReference>
<evidence type="ECO:0000256" key="3">
    <source>
        <dbReference type="ARBA" id="ARBA00038054"/>
    </source>
</evidence>
<evidence type="ECO:0000256" key="2">
    <source>
        <dbReference type="ARBA" id="ARBA00022630"/>
    </source>
</evidence>
<feature type="non-terminal residue" evidence="5">
    <location>
        <position position="1"/>
    </location>
</feature>
<dbReference type="SUPFAM" id="SSF50475">
    <property type="entry name" value="FMN-binding split barrel"/>
    <property type="match status" value="1"/>
</dbReference>
<sequence>TGIICVSGRFDMKVRVPLNRASRLLNHGPTVLVTSFYKGRPNVQTVAWNMPLDYAPPKVALVIGSDNYSYECITKTGEFVINIPSQKLLEKTVQCGTISGRKVDKFKKFKLTPIPAKKVKAPLIKECIGHLECRLIKSRVTKDFDLFLADVVYAWAEEGTFTDRWLIEKEKAKTIHHLGGEYFTFPGKIKIRKW</sequence>
<comment type="cofactor">
    <cofactor evidence="1">
        <name>FMN</name>
        <dbReference type="ChEBI" id="CHEBI:58210"/>
    </cofactor>
</comment>
<dbReference type="GO" id="GO:0010181">
    <property type="term" value="F:FMN binding"/>
    <property type="evidence" value="ECO:0007669"/>
    <property type="project" value="InterPro"/>
</dbReference>
<proteinExistence type="inferred from homology"/>
<comment type="similarity">
    <text evidence="3">Belongs to the flavoredoxin family.</text>
</comment>
<feature type="domain" description="Flavin reductase like" evidence="4">
    <location>
        <begin position="23"/>
        <end position="163"/>
    </location>
</feature>
<dbReference type="InterPro" id="IPR052174">
    <property type="entry name" value="Flavoredoxin"/>
</dbReference>